<evidence type="ECO:0000259" key="1">
    <source>
        <dbReference type="Pfam" id="PF03184"/>
    </source>
</evidence>
<dbReference type="EMBL" id="GECU01011669">
    <property type="protein sequence ID" value="JAS96037.1"/>
    <property type="molecule type" value="Transcribed_RNA"/>
</dbReference>
<proteinExistence type="predicted"/>
<name>A0A1B6J9Z9_9HEMI</name>
<dbReference type="PANTHER" id="PTHR19303:SF16">
    <property type="entry name" value="JERKY PROTEIN HOMOLOG-LIKE"/>
    <property type="match status" value="1"/>
</dbReference>
<dbReference type="PANTHER" id="PTHR19303">
    <property type="entry name" value="TRANSPOSON"/>
    <property type="match status" value="1"/>
</dbReference>
<dbReference type="Pfam" id="PF03184">
    <property type="entry name" value="DDE_1"/>
    <property type="match status" value="1"/>
</dbReference>
<organism evidence="2">
    <name type="scientific">Homalodisca liturata</name>
    <dbReference type="NCBI Taxonomy" id="320908"/>
    <lineage>
        <taxon>Eukaryota</taxon>
        <taxon>Metazoa</taxon>
        <taxon>Ecdysozoa</taxon>
        <taxon>Arthropoda</taxon>
        <taxon>Hexapoda</taxon>
        <taxon>Insecta</taxon>
        <taxon>Pterygota</taxon>
        <taxon>Neoptera</taxon>
        <taxon>Paraneoptera</taxon>
        <taxon>Hemiptera</taxon>
        <taxon>Auchenorrhyncha</taxon>
        <taxon>Membracoidea</taxon>
        <taxon>Cicadellidae</taxon>
        <taxon>Cicadellinae</taxon>
        <taxon>Proconiini</taxon>
        <taxon>Homalodisca</taxon>
    </lineage>
</organism>
<dbReference type="InterPro" id="IPR004875">
    <property type="entry name" value="DDE_SF_endonuclease_dom"/>
</dbReference>
<protein>
    <recommendedName>
        <fullName evidence="1">DDE-1 domain-containing protein</fullName>
    </recommendedName>
</protein>
<dbReference type="Gene3D" id="3.30.420.10">
    <property type="entry name" value="Ribonuclease H-like superfamily/Ribonuclease H"/>
    <property type="match status" value="1"/>
</dbReference>
<evidence type="ECO:0000313" key="2">
    <source>
        <dbReference type="EMBL" id="JAS96037.1"/>
    </source>
</evidence>
<sequence>MVIGKSKKPRCFKNMNMNALPVYYKNQKKAWMDRALFQEWFEKQFVPNVRAYNEENGLPDRALLLIDNAPSHPDDLELVIGDIKAIFLPPNVTSIIQPMDQGVLQALKQNYRKKLLRSLLEENEDLTILQKLKKITIKDVIFWVAEAWENTSVGALQKSWKNLWPDLQFVEEVVPPVNECELLPLVKKNTGMRKCREGVC</sequence>
<dbReference type="AlphaFoldDB" id="A0A1B6J9Z9"/>
<gene>
    <name evidence="2" type="ORF">g.10372</name>
</gene>
<dbReference type="GO" id="GO:0003677">
    <property type="term" value="F:DNA binding"/>
    <property type="evidence" value="ECO:0007669"/>
    <property type="project" value="TreeGrafter"/>
</dbReference>
<dbReference type="InterPro" id="IPR036397">
    <property type="entry name" value="RNaseH_sf"/>
</dbReference>
<dbReference type="InterPro" id="IPR050863">
    <property type="entry name" value="CenT-Element_Derived"/>
</dbReference>
<accession>A0A1B6J9Z9</accession>
<reference evidence="2" key="1">
    <citation type="submission" date="2015-11" db="EMBL/GenBank/DDBJ databases">
        <title>De novo transcriptome assembly of four potential Pierce s Disease insect vectors from Arizona vineyards.</title>
        <authorList>
            <person name="Tassone E.E."/>
        </authorList>
    </citation>
    <scope>NUCLEOTIDE SEQUENCE</scope>
</reference>
<feature type="domain" description="DDE-1" evidence="1">
    <location>
        <begin position="1"/>
        <end position="160"/>
    </location>
</feature>
<dbReference type="GO" id="GO:0005634">
    <property type="term" value="C:nucleus"/>
    <property type="evidence" value="ECO:0007669"/>
    <property type="project" value="TreeGrafter"/>
</dbReference>